<dbReference type="OrthoDB" id="3253404at2759"/>
<dbReference type="InterPro" id="IPR012347">
    <property type="entry name" value="Ferritin-like"/>
</dbReference>
<name>A0A0C9VH43_SPHS4</name>
<feature type="domain" description="L-lysine epsilon oxidase C-terminal" evidence="4">
    <location>
        <begin position="379"/>
        <end position="507"/>
    </location>
</feature>
<feature type="domain" description="L-Lysine epsilon oxidase N-terminal" evidence="3">
    <location>
        <begin position="16"/>
        <end position="224"/>
    </location>
</feature>
<protein>
    <recommendedName>
        <fullName evidence="7">Iminophenyl-pyruvate dimer synthase domain-containing protein</fullName>
    </recommendedName>
</protein>
<keyword evidence="6" id="KW-1185">Reference proteome</keyword>
<dbReference type="Proteomes" id="UP000054279">
    <property type="component" value="Unassembled WGS sequence"/>
</dbReference>
<dbReference type="PANTHER" id="PTHR34400:SF4">
    <property type="entry name" value="MEMBRANE PROTEIN"/>
    <property type="match status" value="1"/>
</dbReference>
<feature type="region of interest" description="Disordered" evidence="1">
    <location>
        <begin position="600"/>
        <end position="619"/>
    </location>
</feature>
<evidence type="ECO:0008006" key="7">
    <source>
        <dbReference type="Google" id="ProtNLM"/>
    </source>
</evidence>
<dbReference type="PANTHER" id="PTHR34400">
    <property type="match status" value="1"/>
</dbReference>
<dbReference type="Pfam" id="PF12902">
    <property type="entry name" value="Ferritin-like"/>
    <property type="match status" value="1"/>
</dbReference>
<sequence length="1040" mass="116491">MSSNDWIHNVASVRIYPPIGIARVGNSKDGWFYGPEIPGRFDMPDGGFKDALGAVKRQAARFRVYAFDKEGQVLHEVDASSGFDLNWSVQVANKKASWYTFMGRTQEGAFQLGYTTLRNPLVQPDLHPDKRDKLIVDSGIQRTSGKNAPPVELSGNFFGSKTQATPVYLGEARTDEAGRLVVLAGRGYSRSIVDPDKPYPLILTDFDSSDWIDDTCDGWVDVEVFHPAIGTRGLKPQSKARVIGTTPKFANGIYAPTTLFDVMEDIYEQVKRTKSGYDIGEVEWYRDVWPLLQRPALLSWVNGQADGGHGPNGPGNFFDPKWQAALSIKSEDNDAIRKGILGRMRLPENNEKYKQARAGQAYPYFMPWLSGDGGRTTAGDQSTFTSITELQYDRLVKWSNGKFTKDEKSNHLTPACFNDIPLRDQPAALTRAALDATIGAPLFPGIEMSWNAELAETYDLNQPFNGGLNLAINQTVKSGDLTKFLSLPWQSDFYMCRSYWWPSARPDAIVREKDYERVAKSVKPSDIAKQLTTRVPWERGLHQNYTDEYGDQPLFANTDMAQNWHQLGFIVERPTSGSVPIFVETQRGSVHHKVDILKDEDPPTRIRHGGGIELPRPDHKNEPISTLESLKTHLQKALAIELATIPLYLYGMYSIKTPEQFVNDPRYYDPIAGAIRGVVAEEMLHLSLVGNILLAVAGKPTLYDPDYIPSYSMVMPGRVPELTLQLRKLTKENLETFIQVEQPDPSLQPQADEYHSLGDFYTAIAEGLEHLTKKYGNIFHPDTAPYQFSPGLGYQPQIRDAGGSIVVTDLKSAQKAINTIVVQGEGEVSGRPFDDKDKLEKDHYDVFLDLQKGSDSWDVYPVRSNPKTYQYYDEDRRIYHVSLAFDAAYCYLLLTIEKLWTIPNDDSRHKLVLANMFGIMMGVMAPLAKFLVQQPIGKKGENAGPCFCYYQFTKGKSALKQVQEEMQNAIDAYVDVTAETPDQVAVYDYGGKLETLLPIQVTVNGLLDLDTFTRLERPGLLKTKQPGVHNTGAKGFARGF</sequence>
<dbReference type="EMBL" id="KN837142">
    <property type="protein sequence ID" value="KIJ40737.1"/>
    <property type="molecule type" value="Genomic_DNA"/>
</dbReference>
<evidence type="ECO:0000256" key="1">
    <source>
        <dbReference type="SAM" id="MobiDB-lite"/>
    </source>
</evidence>
<dbReference type="Gene3D" id="1.20.1260.10">
    <property type="match status" value="1"/>
</dbReference>
<evidence type="ECO:0000259" key="2">
    <source>
        <dbReference type="Pfam" id="PF12902"/>
    </source>
</evidence>
<accession>A0A0C9VH43</accession>
<evidence type="ECO:0000259" key="4">
    <source>
        <dbReference type="Pfam" id="PF18417"/>
    </source>
</evidence>
<dbReference type="InterPro" id="IPR041173">
    <property type="entry name" value="LodA_C"/>
</dbReference>
<gene>
    <name evidence="5" type="ORF">M422DRAFT_32162</name>
</gene>
<dbReference type="InterPro" id="IPR026820">
    <property type="entry name" value="VioB/RebD_dom"/>
</dbReference>
<feature type="domain" description="Iminophenyl-pyruvate dimer synthase" evidence="2">
    <location>
        <begin position="634"/>
        <end position="850"/>
    </location>
</feature>
<dbReference type="InterPro" id="IPR041168">
    <property type="entry name" value="LodA_N"/>
</dbReference>
<proteinExistence type="predicted"/>
<dbReference type="AlphaFoldDB" id="A0A0C9VH43"/>
<dbReference type="HOGENOM" id="CLU_292746_0_0_1"/>
<evidence type="ECO:0000313" key="6">
    <source>
        <dbReference type="Proteomes" id="UP000054279"/>
    </source>
</evidence>
<dbReference type="Pfam" id="PF17990">
    <property type="entry name" value="LodA_N"/>
    <property type="match status" value="1"/>
</dbReference>
<evidence type="ECO:0000313" key="5">
    <source>
        <dbReference type="EMBL" id="KIJ40737.1"/>
    </source>
</evidence>
<evidence type="ECO:0000259" key="3">
    <source>
        <dbReference type="Pfam" id="PF17990"/>
    </source>
</evidence>
<reference evidence="5 6" key="1">
    <citation type="submission" date="2014-06" db="EMBL/GenBank/DDBJ databases">
        <title>Evolutionary Origins and Diversification of the Mycorrhizal Mutualists.</title>
        <authorList>
            <consortium name="DOE Joint Genome Institute"/>
            <consortium name="Mycorrhizal Genomics Consortium"/>
            <person name="Kohler A."/>
            <person name="Kuo A."/>
            <person name="Nagy L.G."/>
            <person name="Floudas D."/>
            <person name="Copeland A."/>
            <person name="Barry K.W."/>
            <person name="Cichocki N."/>
            <person name="Veneault-Fourrey C."/>
            <person name="LaButti K."/>
            <person name="Lindquist E.A."/>
            <person name="Lipzen A."/>
            <person name="Lundell T."/>
            <person name="Morin E."/>
            <person name="Murat C."/>
            <person name="Riley R."/>
            <person name="Ohm R."/>
            <person name="Sun H."/>
            <person name="Tunlid A."/>
            <person name="Henrissat B."/>
            <person name="Grigoriev I.V."/>
            <person name="Hibbett D.S."/>
            <person name="Martin F."/>
        </authorList>
    </citation>
    <scope>NUCLEOTIDE SEQUENCE [LARGE SCALE GENOMIC DNA]</scope>
    <source>
        <strain evidence="5 6">SS14</strain>
    </source>
</reference>
<organism evidence="5 6">
    <name type="scientific">Sphaerobolus stellatus (strain SS14)</name>
    <dbReference type="NCBI Taxonomy" id="990650"/>
    <lineage>
        <taxon>Eukaryota</taxon>
        <taxon>Fungi</taxon>
        <taxon>Dikarya</taxon>
        <taxon>Basidiomycota</taxon>
        <taxon>Agaricomycotina</taxon>
        <taxon>Agaricomycetes</taxon>
        <taxon>Phallomycetidae</taxon>
        <taxon>Geastrales</taxon>
        <taxon>Sphaerobolaceae</taxon>
        <taxon>Sphaerobolus</taxon>
    </lineage>
</organism>
<dbReference type="Pfam" id="PF18417">
    <property type="entry name" value="LodA_C"/>
    <property type="match status" value="1"/>
</dbReference>